<proteinExistence type="inferred from homology"/>
<dbReference type="AlphaFoldDB" id="A0A1H1CFE1"/>
<dbReference type="Proteomes" id="UP000198848">
    <property type="component" value="Unassembled WGS sequence"/>
</dbReference>
<dbReference type="EMBL" id="FNLC01000001">
    <property type="protein sequence ID" value="SDQ62897.1"/>
    <property type="molecule type" value="Genomic_DNA"/>
</dbReference>
<sequence length="319" mass="34832">MTKIVVLNGSAHGHPSSECADVLRDRLGDDYEVELAQSPAEEPTLLEDAEIAIGTDLSPELLEGAPDLELFACASAGVGHLDLEAFRDREVAVTNASGVHGPNIAEHVIGWMLMVTRRLDEGIRRQRRREWNHFQAFGELQDSRVCIVGLGAIGEAICERLEGFGVETVGVRYSPEKGGPTDEVYGFQDIQSALIDADYLVIACPLTETTEGLIGEAELETLPTDAVVVNVGRGPIVDTDALITALRGDGIHAACLDVTDPEPLPEDHPLWNLENVYITPHNSGHTPHYWERVAEILVRNVERIEESGSYEDLENRVDA</sequence>
<keyword evidence="1 3" id="KW-0560">Oxidoreductase</keyword>
<dbReference type="PROSITE" id="PS00671">
    <property type="entry name" value="D_2_HYDROXYACID_DH_3"/>
    <property type="match status" value="1"/>
</dbReference>
<dbReference type="RefSeq" id="WP_090379164.1">
    <property type="nucleotide sequence ID" value="NZ_FNLC01000001.1"/>
</dbReference>
<dbReference type="Gene3D" id="3.40.50.720">
    <property type="entry name" value="NAD(P)-binding Rossmann-like Domain"/>
    <property type="match status" value="2"/>
</dbReference>
<dbReference type="Pfam" id="PF02826">
    <property type="entry name" value="2-Hacid_dh_C"/>
    <property type="match status" value="1"/>
</dbReference>
<keyword evidence="7" id="KW-1185">Reference proteome</keyword>
<comment type="similarity">
    <text evidence="3">Belongs to the D-isomer specific 2-hydroxyacid dehydrogenase family.</text>
</comment>
<feature type="domain" description="D-isomer specific 2-hydroxyacid dehydrogenase NAD-binding" evidence="5">
    <location>
        <begin position="110"/>
        <end position="282"/>
    </location>
</feature>
<gene>
    <name evidence="6" type="ORF">SAMN04489842_1385</name>
</gene>
<dbReference type="PANTHER" id="PTHR43333">
    <property type="entry name" value="2-HACID_DH_C DOMAIN-CONTAINING PROTEIN"/>
    <property type="match status" value="1"/>
</dbReference>
<reference evidence="7" key="1">
    <citation type="submission" date="2016-10" db="EMBL/GenBank/DDBJ databases">
        <authorList>
            <person name="Varghese N."/>
            <person name="Submissions S."/>
        </authorList>
    </citation>
    <scope>NUCLEOTIDE SEQUENCE [LARGE SCALE GENOMIC DNA]</scope>
    <source>
        <strain evidence="7">DSM 24767</strain>
    </source>
</reference>
<feature type="domain" description="D-isomer specific 2-hydroxyacid dehydrogenase catalytic" evidence="4">
    <location>
        <begin position="18"/>
        <end position="309"/>
    </location>
</feature>
<dbReference type="GO" id="GO:0016616">
    <property type="term" value="F:oxidoreductase activity, acting on the CH-OH group of donors, NAD or NADP as acceptor"/>
    <property type="evidence" value="ECO:0007669"/>
    <property type="project" value="InterPro"/>
</dbReference>
<organism evidence="6 7">
    <name type="scientific">Natronobacterium texcoconense</name>
    <dbReference type="NCBI Taxonomy" id="1095778"/>
    <lineage>
        <taxon>Archaea</taxon>
        <taxon>Methanobacteriati</taxon>
        <taxon>Methanobacteriota</taxon>
        <taxon>Stenosarchaea group</taxon>
        <taxon>Halobacteria</taxon>
        <taxon>Halobacteriales</taxon>
        <taxon>Natrialbaceae</taxon>
        <taxon>Natronobacterium</taxon>
    </lineage>
</organism>
<dbReference type="InterPro" id="IPR006139">
    <property type="entry name" value="D-isomer_2_OHA_DH_cat_dom"/>
</dbReference>
<dbReference type="SUPFAM" id="SSF52283">
    <property type="entry name" value="Formate/glycerate dehydrogenase catalytic domain-like"/>
    <property type="match status" value="1"/>
</dbReference>
<dbReference type="FunFam" id="3.40.50.720:FF:000363">
    <property type="entry name" value="D-isomer specific 2-hydroxyacid dehydrogenase"/>
    <property type="match status" value="1"/>
</dbReference>
<dbReference type="InterPro" id="IPR036291">
    <property type="entry name" value="NAD(P)-bd_dom_sf"/>
</dbReference>
<evidence type="ECO:0000256" key="3">
    <source>
        <dbReference type="RuleBase" id="RU003719"/>
    </source>
</evidence>
<dbReference type="STRING" id="1095778.SAMN04489842_1385"/>
<evidence type="ECO:0000256" key="2">
    <source>
        <dbReference type="ARBA" id="ARBA00023027"/>
    </source>
</evidence>
<accession>A0A1H1CFE1</accession>
<dbReference type="OrthoDB" id="168224at2157"/>
<evidence type="ECO:0000259" key="4">
    <source>
        <dbReference type="Pfam" id="PF00389"/>
    </source>
</evidence>
<evidence type="ECO:0000256" key="1">
    <source>
        <dbReference type="ARBA" id="ARBA00023002"/>
    </source>
</evidence>
<dbReference type="InterPro" id="IPR029753">
    <property type="entry name" value="D-isomer_DH_CS"/>
</dbReference>
<evidence type="ECO:0000313" key="7">
    <source>
        <dbReference type="Proteomes" id="UP000198848"/>
    </source>
</evidence>
<evidence type="ECO:0000313" key="6">
    <source>
        <dbReference type="EMBL" id="SDQ62897.1"/>
    </source>
</evidence>
<dbReference type="Pfam" id="PF00389">
    <property type="entry name" value="2-Hacid_dh"/>
    <property type="match status" value="1"/>
</dbReference>
<dbReference type="InterPro" id="IPR006140">
    <property type="entry name" value="D-isomer_DH_NAD-bd"/>
</dbReference>
<dbReference type="CDD" id="cd05300">
    <property type="entry name" value="2-Hacid_dh_1"/>
    <property type="match status" value="1"/>
</dbReference>
<dbReference type="PANTHER" id="PTHR43333:SF1">
    <property type="entry name" value="D-ISOMER SPECIFIC 2-HYDROXYACID DEHYDROGENASE NAD-BINDING DOMAIN-CONTAINING PROTEIN"/>
    <property type="match status" value="1"/>
</dbReference>
<dbReference type="GO" id="GO:0051287">
    <property type="term" value="F:NAD binding"/>
    <property type="evidence" value="ECO:0007669"/>
    <property type="project" value="InterPro"/>
</dbReference>
<dbReference type="SUPFAM" id="SSF51735">
    <property type="entry name" value="NAD(P)-binding Rossmann-fold domains"/>
    <property type="match status" value="1"/>
</dbReference>
<keyword evidence="2" id="KW-0520">NAD</keyword>
<name>A0A1H1CFE1_NATTX</name>
<evidence type="ECO:0000259" key="5">
    <source>
        <dbReference type="Pfam" id="PF02826"/>
    </source>
</evidence>
<protein>
    <submittedName>
        <fullName evidence="6">Phosphoglycerate dehydrogenase</fullName>
    </submittedName>
</protein>